<accession>A0AAW0HZ11</accession>
<dbReference type="Gene3D" id="2.20.70.30">
    <property type="entry name" value="Nascent polypeptide-associated complex domain"/>
    <property type="match status" value="1"/>
</dbReference>
<proteinExistence type="predicted"/>
<feature type="region of interest" description="Disordered" evidence="1">
    <location>
        <begin position="1"/>
        <end position="28"/>
    </location>
</feature>
<dbReference type="InterPro" id="IPR044034">
    <property type="entry name" value="NAC-like_UBA"/>
</dbReference>
<dbReference type="InterPro" id="IPR038187">
    <property type="entry name" value="NAC_A/B_dom_sf"/>
</dbReference>
<dbReference type="GO" id="GO:0017025">
    <property type="term" value="F:TBP-class protein binding"/>
    <property type="evidence" value="ECO:0007669"/>
    <property type="project" value="UniProtKB-ARBA"/>
</dbReference>
<dbReference type="Pfam" id="PF19026">
    <property type="entry name" value="UBA_HYPK"/>
    <property type="match status" value="1"/>
</dbReference>
<feature type="compositionally biased region" description="Basic and acidic residues" evidence="1">
    <location>
        <begin position="86"/>
        <end position="96"/>
    </location>
</feature>
<dbReference type="CDD" id="cd14415">
    <property type="entry name" value="UBA_NACA_NACP1"/>
    <property type="match status" value="1"/>
</dbReference>
<dbReference type="PIRSF" id="PIRSF015901">
    <property type="entry name" value="NAC_alpha"/>
    <property type="match status" value="1"/>
</dbReference>
<dbReference type="AlphaFoldDB" id="A0AAW0HZ11"/>
<protein>
    <recommendedName>
        <fullName evidence="2">NAC-A/B domain-containing protein</fullName>
    </recommendedName>
</protein>
<sequence length="172" mass="19623">QQLKSMKNQSDKAKQSQNEKKARKAMSKLSLRQVTGVTRVTTWKSKNILFVITKPDVYKSPASDTYIVFEEAKIEDLSQQAQLEASEKFKTPIGREESEEDEVDETGVEVKDIELVMSQANVSRAKAVRALRNNSNDTVNVIMELTMKTLSEIMENLNIKLWTALRHARIHQ</sequence>
<feature type="non-terminal residue" evidence="3">
    <location>
        <position position="1"/>
    </location>
</feature>
<feature type="domain" description="NAC-A/B" evidence="2">
    <location>
        <begin position="16"/>
        <end position="81"/>
    </location>
</feature>
<dbReference type="GO" id="GO:0051451">
    <property type="term" value="P:myoblast migration"/>
    <property type="evidence" value="ECO:0007669"/>
    <property type="project" value="UniProtKB-ARBA"/>
</dbReference>
<dbReference type="InterPro" id="IPR016641">
    <property type="entry name" value="EGD2/NACA0like"/>
</dbReference>
<organism evidence="3 4">
    <name type="scientific">Myodes glareolus</name>
    <name type="common">Bank vole</name>
    <name type="synonym">Clethrionomys glareolus</name>
    <dbReference type="NCBI Taxonomy" id="447135"/>
    <lineage>
        <taxon>Eukaryota</taxon>
        <taxon>Metazoa</taxon>
        <taxon>Chordata</taxon>
        <taxon>Craniata</taxon>
        <taxon>Vertebrata</taxon>
        <taxon>Euteleostomi</taxon>
        <taxon>Mammalia</taxon>
        <taxon>Eutheria</taxon>
        <taxon>Euarchontoglires</taxon>
        <taxon>Glires</taxon>
        <taxon>Rodentia</taxon>
        <taxon>Myomorpha</taxon>
        <taxon>Muroidea</taxon>
        <taxon>Cricetidae</taxon>
        <taxon>Arvicolinae</taxon>
        <taxon>Myodes</taxon>
    </lineage>
</organism>
<dbReference type="GO" id="GO:0005854">
    <property type="term" value="C:nascent polypeptide-associated complex"/>
    <property type="evidence" value="ECO:0007669"/>
    <property type="project" value="InterPro"/>
</dbReference>
<dbReference type="EMBL" id="JBBHLL010000273">
    <property type="protein sequence ID" value="KAK7807381.1"/>
    <property type="molecule type" value="Genomic_DNA"/>
</dbReference>
<dbReference type="PANTHER" id="PTHR21713">
    <property type="entry name" value="NASCENT POLYPEPTIDE ASSOCIATED COMPLEX ALPHA SUBUNIT-RELATED"/>
    <property type="match status" value="1"/>
</dbReference>
<gene>
    <name evidence="3" type="ORF">U0070_026815</name>
</gene>
<evidence type="ECO:0000256" key="1">
    <source>
        <dbReference type="SAM" id="MobiDB-lite"/>
    </source>
</evidence>
<feature type="compositionally biased region" description="Basic and acidic residues" evidence="1">
    <location>
        <begin position="9"/>
        <end position="20"/>
    </location>
</feature>
<evidence type="ECO:0000313" key="3">
    <source>
        <dbReference type="EMBL" id="KAK7807381.1"/>
    </source>
</evidence>
<dbReference type="SMART" id="SM01407">
    <property type="entry name" value="NAC"/>
    <property type="match status" value="1"/>
</dbReference>
<keyword evidence="4" id="KW-1185">Reference proteome</keyword>
<dbReference type="FunFam" id="2.20.70.30:FF:000002">
    <property type="entry name" value="Nascent polypeptide-associated complex (NAC), alpha subunit"/>
    <property type="match status" value="1"/>
</dbReference>
<dbReference type="PROSITE" id="PS51151">
    <property type="entry name" value="NAC_AB"/>
    <property type="match status" value="1"/>
</dbReference>
<feature type="region of interest" description="Disordered" evidence="1">
    <location>
        <begin position="86"/>
        <end position="105"/>
    </location>
</feature>
<dbReference type="InterPro" id="IPR002715">
    <property type="entry name" value="Nas_poly-pep-assoc_cplx_dom"/>
</dbReference>
<dbReference type="Gene3D" id="1.10.8.10">
    <property type="entry name" value="DNA helicase RuvA subunit, C-terminal domain"/>
    <property type="match status" value="1"/>
</dbReference>
<evidence type="ECO:0000313" key="4">
    <source>
        <dbReference type="Proteomes" id="UP001488838"/>
    </source>
</evidence>
<feature type="non-terminal residue" evidence="3">
    <location>
        <position position="172"/>
    </location>
</feature>
<dbReference type="Proteomes" id="UP001488838">
    <property type="component" value="Unassembled WGS sequence"/>
</dbReference>
<dbReference type="CDD" id="cd22054">
    <property type="entry name" value="NAC_NACA"/>
    <property type="match status" value="1"/>
</dbReference>
<dbReference type="Pfam" id="PF01849">
    <property type="entry name" value="NAC"/>
    <property type="match status" value="1"/>
</dbReference>
<reference evidence="3 4" key="1">
    <citation type="journal article" date="2023" name="bioRxiv">
        <title>Conserved and derived expression patterns and positive selection on dental genes reveal complex evolutionary context of ever-growing rodent molars.</title>
        <authorList>
            <person name="Calamari Z.T."/>
            <person name="Song A."/>
            <person name="Cohen E."/>
            <person name="Akter M."/>
            <person name="Roy R.D."/>
            <person name="Hallikas O."/>
            <person name="Christensen M.M."/>
            <person name="Li P."/>
            <person name="Marangoni P."/>
            <person name="Jernvall J."/>
            <person name="Klein O.D."/>
        </authorList>
    </citation>
    <scope>NUCLEOTIDE SEQUENCE [LARGE SCALE GENOMIC DNA]</scope>
    <source>
        <strain evidence="3">V071</strain>
    </source>
</reference>
<dbReference type="GO" id="GO:0003713">
    <property type="term" value="F:transcription coactivator activity"/>
    <property type="evidence" value="ECO:0007669"/>
    <property type="project" value="UniProtKB-ARBA"/>
</dbReference>
<comment type="caution">
    <text evidence="3">The sequence shown here is derived from an EMBL/GenBank/DDBJ whole genome shotgun (WGS) entry which is preliminary data.</text>
</comment>
<evidence type="ECO:0000259" key="2">
    <source>
        <dbReference type="PROSITE" id="PS51151"/>
    </source>
</evidence>
<dbReference type="FunFam" id="1.10.8.10:FF:000006">
    <property type="entry name" value="Putative nascent polypeptide-associated complex subunit alpha"/>
    <property type="match status" value="1"/>
</dbReference>
<name>A0AAW0HZ11_MYOGA</name>